<dbReference type="EMBL" id="FMAF01000055">
    <property type="protein sequence ID" value="SCB52740.1"/>
    <property type="molecule type" value="Genomic_DNA"/>
</dbReference>
<dbReference type="InterPro" id="IPR001207">
    <property type="entry name" value="Transposase_mutator"/>
</dbReference>
<evidence type="ECO:0000256" key="6">
    <source>
        <dbReference type="RuleBase" id="RU365089"/>
    </source>
</evidence>
<dbReference type="Pfam" id="PF00872">
    <property type="entry name" value="Transposase_mut"/>
    <property type="match status" value="1"/>
</dbReference>
<dbReference type="AlphaFoldDB" id="A0A1C3XBR8"/>
<dbReference type="Proteomes" id="UP000199205">
    <property type="component" value="Unassembled WGS sequence"/>
</dbReference>
<sequence>ASLMDSAEQDVLAYMTFPKQHWAKLHSTNPIERLNGEIKRRTEVVGIFPNDDAIVRLVGALLLEQNDEWAVQRSRYMTLETIATMSDDPLISLPAAS</sequence>
<evidence type="ECO:0000256" key="3">
    <source>
        <dbReference type="ARBA" id="ARBA00022578"/>
    </source>
</evidence>
<name>A0A1C3XBR8_9HYPH</name>
<keyword evidence="3 6" id="KW-0815">Transposition</keyword>
<evidence type="ECO:0000313" key="9">
    <source>
        <dbReference type="Proteomes" id="UP000199205"/>
    </source>
</evidence>
<proteinExistence type="inferred from homology"/>
<keyword evidence="5 6" id="KW-0233">DNA recombination</keyword>
<protein>
    <recommendedName>
        <fullName evidence="6">Mutator family transposase</fullName>
    </recommendedName>
</protein>
<dbReference type="PANTHER" id="PTHR33217:SF7">
    <property type="entry name" value="TRANSPOSASE FOR INSERTION SEQUENCE ELEMENT IS1081"/>
    <property type="match status" value="1"/>
</dbReference>
<evidence type="ECO:0000256" key="4">
    <source>
        <dbReference type="ARBA" id="ARBA00023125"/>
    </source>
</evidence>
<evidence type="ECO:0000256" key="2">
    <source>
        <dbReference type="ARBA" id="ARBA00010961"/>
    </source>
</evidence>
<dbReference type="GO" id="GO:0006313">
    <property type="term" value="P:DNA transposition"/>
    <property type="evidence" value="ECO:0007669"/>
    <property type="project" value="UniProtKB-UniRule"/>
</dbReference>
<dbReference type="PANTHER" id="PTHR33217">
    <property type="entry name" value="TRANSPOSASE FOR INSERTION SEQUENCE ELEMENT IS1081"/>
    <property type="match status" value="1"/>
</dbReference>
<comment type="similarity">
    <text evidence="2 6">Belongs to the transposase mutator family.</text>
</comment>
<evidence type="ECO:0000313" key="8">
    <source>
        <dbReference type="EMBL" id="SCB52740.1"/>
    </source>
</evidence>
<evidence type="ECO:0000313" key="7">
    <source>
        <dbReference type="EMBL" id="SCB49586.1"/>
    </source>
</evidence>
<dbReference type="RefSeq" id="WP_037136713.1">
    <property type="nucleotide sequence ID" value="NZ_FMAF01000030.1"/>
</dbReference>
<gene>
    <name evidence="7" type="ORF">GA0061101_13086</name>
    <name evidence="8" type="ORF">GA0061101_1551</name>
</gene>
<evidence type="ECO:0000256" key="5">
    <source>
        <dbReference type="ARBA" id="ARBA00023172"/>
    </source>
</evidence>
<dbReference type="EMBL" id="FMAF01000030">
    <property type="protein sequence ID" value="SCB49586.1"/>
    <property type="molecule type" value="Genomic_DNA"/>
</dbReference>
<feature type="non-terminal residue" evidence="7">
    <location>
        <position position="1"/>
    </location>
</feature>
<keyword evidence="6" id="KW-0814">Transposable element</keyword>
<dbReference type="GO" id="GO:0004803">
    <property type="term" value="F:transposase activity"/>
    <property type="evidence" value="ECO:0007669"/>
    <property type="project" value="UniProtKB-UniRule"/>
</dbReference>
<reference evidence="7" key="2">
    <citation type="submission" date="2016-08" db="EMBL/GenBank/DDBJ databases">
        <authorList>
            <person name="Seilhamer J.J."/>
        </authorList>
    </citation>
    <scope>NUCLEOTIDE SEQUENCE [LARGE SCALE GENOMIC DNA]</scope>
    <source>
        <strain evidence="7">P1-7</strain>
    </source>
</reference>
<reference evidence="9" key="1">
    <citation type="submission" date="2016-08" db="EMBL/GenBank/DDBJ databases">
        <authorList>
            <person name="Varghese N."/>
            <person name="Submissions Spin"/>
        </authorList>
    </citation>
    <scope>NUCLEOTIDE SEQUENCE [LARGE SCALE GENOMIC DNA]</scope>
    <source>
        <strain evidence="9">P1-7</strain>
    </source>
</reference>
<accession>A0A1C3XBR8</accession>
<dbReference type="GO" id="GO:0003677">
    <property type="term" value="F:DNA binding"/>
    <property type="evidence" value="ECO:0007669"/>
    <property type="project" value="UniProtKB-UniRule"/>
</dbReference>
<organism evidence="7 9">
    <name type="scientific">Rhizobium lusitanum</name>
    <dbReference type="NCBI Taxonomy" id="293958"/>
    <lineage>
        <taxon>Bacteria</taxon>
        <taxon>Pseudomonadati</taxon>
        <taxon>Pseudomonadota</taxon>
        <taxon>Alphaproteobacteria</taxon>
        <taxon>Hyphomicrobiales</taxon>
        <taxon>Rhizobiaceae</taxon>
        <taxon>Rhizobium/Agrobacterium group</taxon>
        <taxon>Rhizobium</taxon>
    </lineage>
</organism>
<comment type="function">
    <text evidence="1 6">Required for the transposition of the insertion element.</text>
</comment>
<keyword evidence="4 6" id="KW-0238">DNA-binding</keyword>
<evidence type="ECO:0000256" key="1">
    <source>
        <dbReference type="ARBA" id="ARBA00002190"/>
    </source>
</evidence>